<evidence type="ECO:0000313" key="1">
    <source>
        <dbReference type="EMBL" id="KXJ92131.1"/>
    </source>
</evidence>
<reference evidence="2" key="1">
    <citation type="submission" date="2016-02" db="EMBL/GenBank/DDBJ databases">
        <title>Draft genome sequence of Microdochium bolleyi, a fungal endophyte of beachgrass.</title>
        <authorList>
            <consortium name="DOE Joint Genome Institute"/>
            <person name="David A.S."/>
            <person name="May G."/>
            <person name="Haridas S."/>
            <person name="Lim J."/>
            <person name="Wang M."/>
            <person name="Labutti K."/>
            <person name="Lipzen A."/>
            <person name="Barry K."/>
            <person name="Grigoriev I.V."/>
        </authorList>
    </citation>
    <scope>NUCLEOTIDE SEQUENCE [LARGE SCALE GENOMIC DNA]</scope>
    <source>
        <strain evidence="2">J235TASD1</strain>
    </source>
</reference>
<evidence type="ECO:0000313" key="2">
    <source>
        <dbReference type="Proteomes" id="UP000070501"/>
    </source>
</evidence>
<keyword evidence="2" id="KW-1185">Reference proteome</keyword>
<sequence length="89" mass="10159">MGASLSRRIIHITAYVLHARVMRHGSRDVSPAARLHLPRYRLARTLFPKWAICRKLVDNAFSGLVSLYFIMHCADICTDALRTHLTGRD</sequence>
<dbReference type="Proteomes" id="UP000070501">
    <property type="component" value="Unassembled WGS sequence"/>
</dbReference>
<organism evidence="1 2">
    <name type="scientific">Microdochium bolleyi</name>
    <dbReference type="NCBI Taxonomy" id="196109"/>
    <lineage>
        <taxon>Eukaryota</taxon>
        <taxon>Fungi</taxon>
        <taxon>Dikarya</taxon>
        <taxon>Ascomycota</taxon>
        <taxon>Pezizomycotina</taxon>
        <taxon>Sordariomycetes</taxon>
        <taxon>Xylariomycetidae</taxon>
        <taxon>Xylariales</taxon>
        <taxon>Microdochiaceae</taxon>
        <taxon>Microdochium</taxon>
    </lineage>
</organism>
<dbReference type="AlphaFoldDB" id="A0A136J4K8"/>
<accession>A0A136J4K8</accession>
<dbReference type="InParanoid" id="A0A136J4K8"/>
<dbReference type="EMBL" id="KQ964249">
    <property type="protein sequence ID" value="KXJ92131.1"/>
    <property type="molecule type" value="Genomic_DNA"/>
</dbReference>
<protein>
    <submittedName>
        <fullName evidence="1">Uncharacterized protein</fullName>
    </submittedName>
</protein>
<proteinExistence type="predicted"/>
<feature type="non-terminal residue" evidence="1">
    <location>
        <position position="89"/>
    </location>
</feature>
<gene>
    <name evidence="1" type="ORF">Micbo1qcDRAFT_162260</name>
</gene>
<name>A0A136J4K8_9PEZI</name>